<feature type="region of interest" description="Disordered" evidence="1">
    <location>
        <begin position="1113"/>
        <end position="1201"/>
    </location>
</feature>
<feature type="compositionally biased region" description="Polar residues" evidence="1">
    <location>
        <begin position="1315"/>
        <end position="1324"/>
    </location>
</feature>
<feature type="compositionally biased region" description="Polar residues" evidence="1">
    <location>
        <begin position="823"/>
        <end position="832"/>
    </location>
</feature>
<accession>A0A420HWX1</accession>
<feature type="compositionally biased region" description="Low complexity" evidence="1">
    <location>
        <begin position="37"/>
        <end position="46"/>
    </location>
</feature>
<gene>
    <name evidence="2" type="ORF">OnM2_037026</name>
</gene>
<feature type="compositionally biased region" description="Basic and acidic residues" evidence="1">
    <location>
        <begin position="855"/>
        <end position="882"/>
    </location>
</feature>
<feature type="region of interest" description="Disordered" evidence="1">
    <location>
        <begin position="1649"/>
        <end position="1675"/>
    </location>
</feature>
<feature type="region of interest" description="Disordered" evidence="1">
    <location>
        <begin position="818"/>
        <end position="905"/>
    </location>
</feature>
<evidence type="ECO:0000313" key="3">
    <source>
        <dbReference type="Proteomes" id="UP000286134"/>
    </source>
</evidence>
<sequence>MGQQQSVPGNFRHIEHSHPGSTLESNGRYYIQSQPVSKRSSSKRSSAYSPLEEKSFNSPISKPLPNLNKELPKIQCQNQKRSSNFRSRIRSLKAQALTEETDNLCNITHQFRRSDLSCHLDSDQKKYKNDISTNPSKDYRKNNLWPQKIPSMTEKEFYYQNEANRISVNASPCEFASLRRESHVMGKHIKTDSQTRNSTTVYRNSFLRHNITAKLMPKSRAEARKSFPTSRRQHQANLLSNTEEDQNGIYQKTNNYQYNVKDAFQPQRTVTPNDLDYRHTGAFKLGTLKITNGKASPAPSIQQGIINEKRPQSRDTRTLQDPIQYNEPLPIHGPGARPWTVGWGSPLRNNKDFHPATPETLSISPDSDTEDTNFNRFNVVEERITPLKSDLEHVQNFEDQFTQSMISPYSLIELVEPSPPPQRTKMELSLRDNLFDEEPWTPLVPYHSLPNLQNRTPQILGENREYLTLTKPLAKADSGYRSNISVRSKNSNSDIVPDGDDEFRTSRSNSGAFSFVPSINLKEDKTKQKNDEYLVDSENLQLFNSLEDGDSKQKDCKSDISISYATLPSSIEPPSTPSYSNSPTQTSKNTAPNSPTNNFSPQLISSLLFSKTGKKSPESLSQRYYQDNSVEDLYQTKNFRDSYSLNLASKTLLLQTSKSQPLSYDETIKDPPNLKENYENLDKAVKHNLLAPLELPTEMTQENLPSLYTKVTHYEDVKAITPKKEVGSIESRALEDINQADTKISVNSSPPADVTPKIRMNSTPENQAEQLVEESSLKYIDSPLLIDFKENSSNILENQSAKFSNSHVKSSIFLENKERNDSDQYPQNLNQSPSPPIPKRSDLRAPRKNSLILSKESKPQLKNTSNDREMSVVTRDKVRFSTDELESNKTLSTTNRPPEDSKQSKFHHVTYSWKLGKFNQIGPRPIIVPTIVATYQAIEQTNTEKDISSLKATGNNSVDLTASRNDFPFRENKSIENSKFCLPLGLVKGFEKSREEKISEAENTQESESTWFLRRKISSQSISTNVQFPAIAKDEFQSEESLKFDNPTKMMEHHRPKRYRRSSSGLTTEMPRAVSVLQTRKSFEVRSLKNRTGYADTGRFHSLKEGVSRFITSIPSSSSSSNESNTKSDSANEKRQDLQRQDLSFGSSNTYPGSESKKSLDRGMTQNLDRKAFSNRSHNIKSSSKKGSSSTSKQNESGEDITRLKTLCPPCRNIRSHPPQAHVTCRSYSMFNQPSHIPNIENFYTYMENTKKQNLGIQDFNSTSQLLSVVEGKMPNHKREASLSKISERILDSTDYTPSERLDDKITTDEENPPKISNASESSAPISIPHQDLHCSNSNSLSSNFLNCRKSTHEYNTMCEKEQQSAKRSEEILAFKWHNDESPRIKNKEYTIHKSQNESVLNRGRPISRAVETALLSKRSDAHIGLKSNKLKNHIIQENSNFSHSISFDKNKILVEAHVPSYSEPKKEPLTKMTLTNLNLSKALPDQRRNSFSASEAYPPSIIKNSIDTLPSQKMARDITFSIPVPSQQSTLQKSRTSTDLRQNKNIEHTFLENHHPKIPLKEDYSKKTSLSQLTKSPILEKGKKSTTIGTNPLDGLLDKAPLSINTHSLLPDAINYSTPSHIEISTEDYFIETRNIESPCKDSLLKEDQDAPMNTNTKTISSLDSLPSQCKDSKLRNSKNFRRLSLSPIEGATSKDKIPEIEYSQTQRLGSRSLRNLDSIKSRQDDKNYVQTHSNSPVCGSCTSFSKNFPTIPKSISSFHNPPSLSPTDSCSTQSKIANMLNIIESDEVIMSPFLYTRPL</sequence>
<evidence type="ECO:0000256" key="1">
    <source>
        <dbReference type="SAM" id="MobiDB-lite"/>
    </source>
</evidence>
<dbReference type="OrthoDB" id="5341904at2759"/>
<feature type="compositionally biased region" description="Basic and acidic residues" evidence="1">
    <location>
        <begin position="1130"/>
        <end position="1140"/>
    </location>
</feature>
<feature type="region of interest" description="Disordered" evidence="1">
    <location>
        <begin position="1"/>
        <end position="68"/>
    </location>
</feature>
<feature type="region of interest" description="Disordered" evidence="1">
    <location>
        <begin position="567"/>
        <end position="599"/>
    </location>
</feature>
<feature type="compositionally biased region" description="Low complexity" evidence="1">
    <location>
        <begin position="1113"/>
        <end position="1129"/>
    </location>
</feature>
<protein>
    <submittedName>
        <fullName evidence="2">Putative proteophosphoglycan ppg4</fullName>
    </submittedName>
</protein>
<proteinExistence type="predicted"/>
<feature type="compositionally biased region" description="Low complexity" evidence="1">
    <location>
        <begin position="1181"/>
        <end position="1193"/>
    </location>
</feature>
<feature type="region of interest" description="Disordered" evidence="1">
    <location>
        <begin position="484"/>
        <end position="509"/>
    </location>
</feature>
<feature type="compositionally biased region" description="Polar residues" evidence="1">
    <location>
        <begin position="1653"/>
        <end position="1671"/>
    </location>
</feature>
<feature type="compositionally biased region" description="Polar residues" evidence="1">
    <location>
        <begin position="1141"/>
        <end position="1153"/>
    </location>
</feature>
<feature type="region of interest" description="Disordered" evidence="1">
    <location>
        <begin position="740"/>
        <end position="759"/>
    </location>
</feature>
<reference evidence="2 3" key="1">
    <citation type="journal article" date="2018" name="BMC Genomics">
        <title>Comparative genome analyses reveal sequence features reflecting distinct modes of host-adaptation between dicot and monocot powdery mildew.</title>
        <authorList>
            <person name="Wu Y."/>
            <person name="Ma X."/>
            <person name="Pan Z."/>
            <person name="Kale S.D."/>
            <person name="Song Y."/>
            <person name="King H."/>
            <person name="Zhang Q."/>
            <person name="Presley C."/>
            <person name="Deng X."/>
            <person name="Wei C.I."/>
            <person name="Xiao S."/>
        </authorList>
    </citation>
    <scope>NUCLEOTIDE SEQUENCE [LARGE SCALE GENOMIC DNA]</scope>
    <source>
        <strain evidence="2">UMSG2</strain>
    </source>
</reference>
<name>A0A420HWX1_9PEZI</name>
<feature type="compositionally biased region" description="Polar residues" evidence="1">
    <location>
        <begin position="19"/>
        <end position="36"/>
    </location>
</feature>
<dbReference type="Proteomes" id="UP000286134">
    <property type="component" value="Unassembled WGS sequence"/>
</dbReference>
<keyword evidence="3" id="KW-1185">Reference proteome</keyword>
<feature type="compositionally biased region" description="Basic and acidic residues" evidence="1">
    <location>
        <begin position="1292"/>
        <end position="1308"/>
    </location>
</feature>
<dbReference type="STRING" id="212602.A0A420HWX1"/>
<feature type="region of interest" description="Disordered" evidence="1">
    <location>
        <begin position="1292"/>
        <end position="1324"/>
    </location>
</feature>
<comment type="caution">
    <text evidence="2">The sequence shown here is derived from an EMBL/GenBank/DDBJ whole genome shotgun (WGS) entry which is preliminary data.</text>
</comment>
<evidence type="ECO:0000313" key="2">
    <source>
        <dbReference type="EMBL" id="RKF61907.1"/>
    </source>
</evidence>
<feature type="compositionally biased region" description="Polar residues" evidence="1">
    <location>
        <begin position="588"/>
        <end position="599"/>
    </location>
</feature>
<feature type="compositionally biased region" description="Polar residues" evidence="1">
    <location>
        <begin position="484"/>
        <end position="494"/>
    </location>
</feature>
<feature type="compositionally biased region" description="Low complexity" evidence="1">
    <location>
        <begin position="577"/>
        <end position="587"/>
    </location>
</feature>
<feature type="compositionally biased region" description="Polar residues" evidence="1">
    <location>
        <begin position="740"/>
        <end position="750"/>
    </location>
</feature>
<dbReference type="EMBL" id="MCFK01003777">
    <property type="protein sequence ID" value="RKF61907.1"/>
    <property type="molecule type" value="Genomic_DNA"/>
</dbReference>
<organism evidence="2 3">
    <name type="scientific">Erysiphe neolycopersici</name>
    <dbReference type="NCBI Taxonomy" id="212602"/>
    <lineage>
        <taxon>Eukaryota</taxon>
        <taxon>Fungi</taxon>
        <taxon>Dikarya</taxon>
        <taxon>Ascomycota</taxon>
        <taxon>Pezizomycotina</taxon>
        <taxon>Leotiomycetes</taxon>
        <taxon>Erysiphales</taxon>
        <taxon>Erysiphaceae</taxon>
        <taxon>Erysiphe</taxon>
    </lineage>
</organism>